<dbReference type="Gene3D" id="2.30.30.140">
    <property type="match status" value="2"/>
</dbReference>
<protein>
    <recommendedName>
        <fullName evidence="15">PHD finger protein 20</fullName>
    </recommendedName>
</protein>
<feature type="region of interest" description="Disordered" evidence="10">
    <location>
        <begin position="962"/>
        <end position="1012"/>
    </location>
</feature>
<dbReference type="AlphaFoldDB" id="A0A7M7J4A5"/>
<feature type="domain" description="THAP-type" evidence="12">
    <location>
        <begin position="1"/>
        <end position="84"/>
    </location>
</feature>
<dbReference type="PROSITE" id="PS50950">
    <property type="entry name" value="ZF_THAP"/>
    <property type="match status" value="1"/>
</dbReference>
<dbReference type="Proteomes" id="UP000002358">
    <property type="component" value="Chromosome 1"/>
</dbReference>
<keyword evidence="6 9" id="KW-0238">DNA-binding</keyword>
<evidence type="ECO:0000256" key="8">
    <source>
        <dbReference type="PROSITE-ProRule" id="PRU00042"/>
    </source>
</evidence>
<feature type="compositionally biased region" description="Basic and acidic residues" evidence="10">
    <location>
        <begin position="383"/>
        <end position="400"/>
    </location>
</feature>
<feature type="domain" description="C2H2-type" evidence="11">
    <location>
        <begin position="456"/>
        <end position="481"/>
    </location>
</feature>
<sequence>MTHKCCVRDCEEVVKETRSRGLPLHKFPKDPLLRAKWLTSGGFEPDFKPTSSQIVCYRHFRQSDYEIGRSHKLFLKKGSVPSIFADYQAHPDPISPTSAFITSRLQAREVKLAAAAAAANANANANVPAAALLHPACTSDSPLETSCSSLEASMDSSNSLQSANAIRTTPLPEPAAAVESQLSPQLPCKTEQLAQPPPQPQPQPQQSKPADPSKPRLFSRDLNFATGDKLEAKDFNEKWYSARVVETDWVEREVLIHFDKWSSRFDEWIPMDSSRLRALQSHKEPKANKEFAVGERILATWGDGKKYPAKVNAALDNDKYDVLFDDGYAKILKASKMTKLLDMPVSKFPEDSNYVGSKQERRDKKRKHKVTELFPHHSKKKVKNDLDRAAKKHDAADVRPAKSSPKLELATAALSIKPEAESRLDVQPNNELAGALVDDYATFIGNLRVEIEDNIYKCPKTGCIKNFRKENLLLMHIKHYHPEYCKYLGSTPNVADLAYARTIGESVEDVIPKKLKLGASLPTPTFHVTAASAAHATLDSDFHRVEVDNNKLESKLPVENNSSSPMEDNSSEQSNSCTMSPGTLFDMRFKEERTHTGIKTLPPVRQPTFHQVDDGEPLQYSNIASDDQKTTPMAEKEKKHRKKQQPYYCDSIVKVKRQGRMSENEESFDQYDDSLQDVDDVTESSFKCNNTSNNRLEIENNDSTQSKSDGLMMINGEMIKVEKLRREEIINCTCGFTEEDGLMIQCDLCLCWQHGHCNAIEKETDVPEKYICYICQHPYRQRASKKYIHNQDWIREGKLPSVYSRPVDPLKGNERAALLKRSCDLIAALLQIQALLHSLRVKVNIAQNKDHPKLYLWAKNWSKVNIPTFNNEPVPIMEIIKAENTSDNFQKGNTKEKAEFTFSVKNELDEKLITSDTELMKILEEDSTQTEEPKPSTRHIASGNFKDEGRILLDALTRNGLEDQDQQEQLTKSEVNNLDSPIKQNSTLRYSSPEKSSKFQNMSSQSGISEASISHPVIPEPEAPIDPVECKLRLLEHIEHIQNYVDTSLSYVETQISALEDMSSEEKKNNNQHIQTKQTILMLLHDLESIRKVAALC</sequence>
<dbReference type="PANTHER" id="PTHR15856:SF51">
    <property type="entry name" value="MBD-R2"/>
    <property type="match status" value="1"/>
</dbReference>
<dbReference type="CTD" id="41498"/>
<evidence type="ECO:0000256" key="1">
    <source>
        <dbReference type="ARBA" id="ARBA00004123"/>
    </source>
</evidence>
<dbReference type="GO" id="GO:0008270">
    <property type="term" value="F:zinc ion binding"/>
    <property type="evidence" value="ECO:0007669"/>
    <property type="project" value="UniProtKB-KW"/>
</dbReference>
<evidence type="ECO:0000256" key="10">
    <source>
        <dbReference type="SAM" id="MobiDB-lite"/>
    </source>
</evidence>
<dbReference type="SUPFAM" id="SSF57903">
    <property type="entry name" value="FYVE/PHD zinc finger"/>
    <property type="match status" value="1"/>
</dbReference>
<feature type="compositionally biased region" description="Low complexity" evidence="10">
    <location>
        <begin position="1003"/>
        <end position="1012"/>
    </location>
</feature>
<dbReference type="InterPro" id="IPR013087">
    <property type="entry name" value="Znf_C2H2_type"/>
</dbReference>
<dbReference type="KEGG" id="nvi:100118350"/>
<accession>A0A7M7J4A5</accession>
<comment type="subcellular location">
    <subcellularLocation>
        <location evidence="1">Nucleus</location>
    </subcellularLocation>
</comment>
<evidence type="ECO:0000256" key="3">
    <source>
        <dbReference type="ARBA" id="ARBA00022737"/>
    </source>
</evidence>
<keyword evidence="4 8" id="KW-0863">Zinc-finger</keyword>
<proteinExistence type="predicted"/>
<dbReference type="FunCoup" id="A0A7M7J4A5">
    <property type="interactions" value="1506"/>
</dbReference>
<dbReference type="Pfam" id="PF20826">
    <property type="entry name" value="PHD_5"/>
    <property type="match status" value="1"/>
</dbReference>
<dbReference type="GO" id="GO:0005634">
    <property type="term" value="C:nucleus"/>
    <property type="evidence" value="ECO:0007669"/>
    <property type="project" value="UniProtKB-SubCell"/>
</dbReference>
<dbReference type="PROSITE" id="PS00028">
    <property type="entry name" value="ZINC_FINGER_C2H2_1"/>
    <property type="match status" value="1"/>
</dbReference>
<keyword evidence="14" id="KW-1185">Reference proteome</keyword>
<dbReference type="SUPFAM" id="SSF54160">
    <property type="entry name" value="Chromo domain-like"/>
    <property type="match status" value="1"/>
</dbReference>
<dbReference type="PROSITE" id="PS50157">
    <property type="entry name" value="ZINC_FINGER_C2H2_2"/>
    <property type="match status" value="1"/>
</dbReference>
<dbReference type="GeneID" id="100118350"/>
<evidence type="ECO:0000259" key="12">
    <source>
        <dbReference type="PROSITE" id="PS50950"/>
    </source>
</evidence>
<keyword evidence="2" id="KW-0479">Metal-binding</keyword>
<feature type="region of interest" description="Disordered" evidence="10">
    <location>
        <begin position="595"/>
        <end position="643"/>
    </location>
</feature>
<feature type="compositionally biased region" description="Polar residues" evidence="10">
    <location>
        <begin position="559"/>
        <end position="581"/>
    </location>
</feature>
<feature type="region of interest" description="Disordered" evidence="10">
    <location>
        <begin position="549"/>
        <end position="582"/>
    </location>
</feature>
<dbReference type="InterPro" id="IPR006612">
    <property type="entry name" value="THAP_Znf"/>
</dbReference>
<dbReference type="Gene3D" id="3.30.40.10">
    <property type="entry name" value="Zinc/RING finger domain, C3HC4 (zinc finger)"/>
    <property type="match status" value="1"/>
</dbReference>
<reference evidence="13" key="1">
    <citation type="submission" date="2021-01" db="UniProtKB">
        <authorList>
            <consortium name="EnsemblMetazoa"/>
        </authorList>
    </citation>
    <scope>IDENTIFICATION</scope>
</reference>
<evidence type="ECO:0000259" key="11">
    <source>
        <dbReference type="PROSITE" id="PS50157"/>
    </source>
</evidence>
<evidence type="ECO:0000256" key="4">
    <source>
        <dbReference type="ARBA" id="ARBA00022771"/>
    </source>
</evidence>
<evidence type="ECO:0000256" key="9">
    <source>
        <dbReference type="PROSITE-ProRule" id="PRU00309"/>
    </source>
</evidence>
<dbReference type="InterPro" id="IPR038441">
    <property type="entry name" value="THAP_Znf_sf"/>
</dbReference>
<evidence type="ECO:0000256" key="7">
    <source>
        <dbReference type="ARBA" id="ARBA00023242"/>
    </source>
</evidence>
<feature type="region of interest" description="Disordered" evidence="10">
    <location>
        <begin position="190"/>
        <end position="219"/>
    </location>
</feature>
<dbReference type="InterPro" id="IPR011011">
    <property type="entry name" value="Znf_FYVE_PHD"/>
</dbReference>
<dbReference type="GO" id="GO:0044545">
    <property type="term" value="C:NSL complex"/>
    <property type="evidence" value="ECO:0007669"/>
    <property type="project" value="TreeGrafter"/>
</dbReference>
<dbReference type="PANTHER" id="PTHR15856">
    <property type="entry name" value="PHD FINGER PROTEIN 20-RELATED"/>
    <property type="match status" value="1"/>
</dbReference>
<dbReference type="GO" id="GO:0003677">
    <property type="term" value="F:DNA binding"/>
    <property type="evidence" value="ECO:0007669"/>
    <property type="project" value="UniProtKB-UniRule"/>
</dbReference>
<dbReference type="InterPro" id="IPR016197">
    <property type="entry name" value="Chromo-like_dom_sf"/>
</dbReference>
<name>A0A7M7J4A5_NASVI</name>
<dbReference type="SMR" id="A0A7M7J4A5"/>
<dbReference type="InterPro" id="IPR013083">
    <property type="entry name" value="Znf_RING/FYVE/PHD"/>
</dbReference>
<evidence type="ECO:0008006" key="15">
    <source>
        <dbReference type="Google" id="ProtNLM"/>
    </source>
</evidence>
<dbReference type="Pfam" id="PF05485">
    <property type="entry name" value="THAP"/>
    <property type="match status" value="1"/>
</dbReference>
<evidence type="ECO:0000256" key="6">
    <source>
        <dbReference type="ARBA" id="ARBA00023125"/>
    </source>
</evidence>
<dbReference type="InterPro" id="IPR043449">
    <property type="entry name" value="PHF20-like"/>
</dbReference>
<dbReference type="SMART" id="SM00692">
    <property type="entry name" value="DM3"/>
    <property type="match status" value="1"/>
</dbReference>
<dbReference type="CDD" id="cd20386">
    <property type="entry name" value="Tudor_PHF20-like"/>
    <property type="match status" value="1"/>
</dbReference>
<dbReference type="SUPFAM" id="SSF63748">
    <property type="entry name" value="Tudor/PWWP/MBT"/>
    <property type="match status" value="1"/>
</dbReference>
<dbReference type="RefSeq" id="XP_016841145.1">
    <property type="nucleotide sequence ID" value="XM_016985656.3"/>
</dbReference>
<dbReference type="GO" id="GO:0006357">
    <property type="term" value="P:regulation of transcription by RNA polymerase II"/>
    <property type="evidence" value="ECO:0007669"/>
    <property type="project" value="TreeGrafter"/>
</dbReference>
<evidence type="ECO:0000313" key="13">
    <source>
        <dbReference type="EnsemblMetazoa" id="XP_016841145"/>
    </source>
</evidence>
<dbReference type="SUPFAM" id="SSF57716">
    <property type="entry name" value="Glucocorticoid receptor-like (DNA-binding domain)"/>
    <property type="match status" value="1"/>
</dbReference>
<evidence type="ECO:0000313" key="14">
    <source>
        <dbReference type="Proteomes" id="UP000002358"/>
    </source>
</evidence>
<keyword evidence="7" id="KW-0539">Nucleus</keyword>
<feature type="compositionally biased region" description="Polar residues" evidence="10">
    <location>
        <begin position="967"/>
        <end position="1002"/>
    </location>
</feature>
<dbReference type="InParanoid" id="A0A7M7J4A5"/>
<feature type="region of interest" description="Disordered" evidence="10">
    <location>
        <begin position="378"/>
        <end position="404"/>
    </location>
</feature>
<keyword evidence="3" id="KW-0677">Repeat</keyword>
<keyword evidence="5" id="KW-0862">Zinc</keyword>
<evidence type="ECO:0000256" key="5">
    <source>
        <dbReference type="ARBA" id="ARBA00022833"/>
    </source>
</evidence>
<dbReference type="SMART" id="SM00980">
    <property type="entry name" value="THAP"/>
    <property type="match status" value="1"/>
</dbReference>
<feature type="compositionally biased region" description="Basic and acidic residues" evidence="10">
    <location>
        <begin position="626"/>
        <end position="637"/>
    </location>
</feature>
<dbReference type="EnsemblMetazoa" id="XM_016985656">
    <property type="protein sequence ID" value="XP_016841145"/>
    <property type="gene ID" value="LOC100118350"/>
</dbReference>
<evidence type="ECO:0000256" key="2">
    <source>
        <dbReference type="ARBA" id="ARBA00022723"/>
    </source>
</evidence>
<dbReference type="Gene3D" id="6.20.210.20">
    <property type="entry name" value="THAP domain"/>
    <property type="match status" value="1"/>
</dbReference>
<dbReference type="CDD" id="cd20104">
    <property type="entry name" value="MBT_PHF20L1-like"/>
    <property type="match status" value="1"/>
</dbReference>
<dbReference type="InterPro" id="IPR019786">
    <property type="entry name" value="Zinc_finger_PHD-type_CS"/>
</dbReference>
<organism evidence="13 14">
    <name type="scientific">Nasonia vitripennis</name>
    <name type="common">Parasitic wasp</name>
    <dbReference type="NCBI Taxonomy" id="7425"/>
    <lineage>
        <taxon>Eukaryota</taxon>
        <taxon>Metazoa</taxon>
        <taxon>Ecdysozoa</taxon>
        <taxon>Arthropoda</taxon>
        <taxon>Hexapoda</taxon>
        <taxon>Insecta</taxon>
        <taxon>Pterygota</taxon>
        <taxon>Neoptera</taxon>
        <taxon>Endopterygota</taxon>
        <taxon>Hymenoptera</taxon>
        <taxon>Apocrita</taxon>
        <taxon>Proctotrupomorpha</taxon>
        <taxon>Chalcidoidea</taxon>
        <taxon>Pteromalidae</taxon>
        <taxon>Pteromalinae</taxon>
        <taxon>Nasonia</taxon>
    </lineage>
</organism>
<dbReference type="OrthoDB" id="161570at2759"/>
<dbReference type="PROSITE" id="PS01359">
    <property type="entry name" value="ZF_PHD_1"/>
    <property type="match status" value="1"/>
</dbReference>